<organism evidence="2 3">
    <name type="scientific">Puccinia coronata f. sp. avenae</name>
    <dbReference type="NCBI Taxonomy" id="200324"/>
    <lineage>
        <taxon>Eukaryota</taxon>
        <taxon>Fungi</taxon>
        <taxon>Dikarya</taxon>
        <taxon>Basidiomycota</taxon>
        <taxon>Pucciniomycotina</taxon>
        <taxon>Pucciniomycetes</taxon>
        <taxon>Pucciniales</taxon>
        <taxon>Pucciniaceae</taxon>
        <taxon>Puccinia</taxon>
    </lineage>
</organism>
<evidence type="ECO:0000256" key="1">
    <source>
        <dbReference type="SAM" id="MobiDB-lite"/>
    </source>
</evidence>
<evidence type="ECO:0000313" key="2">
    <source>
        <dbReference type="EMBL" id="PLW13359.1"/>
    </source>
</evidence>
<dbReference type="Proteomes" id="UP000235388">
    <property type="component" value="Unassembled WGS sequence"/>
</dbReference>
<dbReference type="InterPro" id="IPR035992">
    <property type="entry name" value="Ricin_B-like_lectins"/>
</dbReference>
<dbReference type="PROSITE" id="PS50231">
    <property type="entry name" value="RICIN_B_LECTIN"/>
    <property type="match status" value="1"/>
</dbReference>
<proteinExistence type="predicted"/>
<dbReference type="STRING" id="200324.A0A2N5SJF4"/>
<feature type="compositionally biased region" description="Polar residues" evidence="1">
    <location>
        <begin position="166"/>
        <end position="178"/>
    </location>
</feature>
<sequence>MLLNFSLLKDSSCWFFIKSLHYINLSDHQELVIQPSRLVLSQKKYKNNHAQHWKHDNGQIQNRLTGLCIDYEHGNYKRLGDIHICQWHKKVGKESHNQKWIYRTNNLIASNDDINRVLHIKGAAAEPGAEVLLKKLETVHGVHPTHQRWALDVVVDDDEDGESHQSRPASSRTSTPAINQGHAIAGSYLPPVEYANPWAQLNDDDDNDDEPARGK</sequence>
<dbReference type="SUPFAM" id="SSF50370">
    <property type="entry name" value="Ricin B-like lectins"/>
    <property type="match status" value="1"/>
</dbReference>
<protein>
    <submittedName>
        <fullName evidence="2">Uncharacterized protein</fullName>
    </submittedName>
</protein>
<reference evidence="2 3" key="1">
    <citation type="submission" date="2017-11" db="EMBL/GenBank/DDBJ databases">
        <title>De novo assembly and phasing of dikaryotic genomes from two isolates of Puccinia coronata f. sp. avenae, the causal agent of oat crown rust.</title>
        <authorList>
            <person name="Miller M.E."/>
            <person name="Zhang Y."/>
            <person name="Omidvar V."/>
            <person name="Sperschneider J."/>
            <person name="Schwessinger B."/>
            <person name="Raley C."/>
            <person name="Palmer J.M."/>
            <person name="Garnica D."/>
            <person name="Upadhyaya N."/>
            <person name="Rathjen J."/>
            <person name="Taylor J.M."/>
            <person name="Park R.F."/>
            <person name="Dodds P.N."/>
            <person name="Hirsch C.D."/>
            <person name="Kianian S.F."/>
            <person name="Figueroa M."/>
        </authorList>
    </citation>
    <scope>NUCLEOTIDE SEQUENCE [LARGE SCALE GENOMIC DNA]</scope>
    <source>
        <strain evidence="2">12NC29</strain>
    </source>
</reference>
<feature type="region of interest" description="Disordered" evidence="1">
    <location>
        <begin position="157"/>
        <end position="215"/>
    </location>
</feature>
<accession>A0A2N5SJF4</accession>
<gene>
    <name evidence="2" type="ORF">PCANC_17981</name>
</gene>
<name>A0A2N5SJF4_9BASI</name>
<dbReference type="EMBL" id="PGCJ01000952">
    <property type="protein sequence ID" value="PLW13359.1"/>
    <property type="molecule type" value="Genomic_DNA"/>
</dbReference>
<comment type="caution">
    <text evidence="2">The sequence shown here is derived from an EMBL/GenBank/DDBJ whole genome shotgun (WGS) entry which is preliminary data.</text>
</comment>
<evidence type="ECO:0000313" key="3">
    <source>
        <dbReference type="Proteomes" id="UP000235388"/>
    </source>
</evidence>
<dbReference type="Gene3D" id="2.80.10.50">
    <property type="match status" value="1"/>
</dbReference>
<dbReference type="AlphaFoldDB" id="A0A2N5SJF4"/>
<dbReference type="OrthoDB" id="2499440at2759"/>
<keyword evidence="3" id="KW-1185">Reference proteome</keyword>